<dbReference type="FunFam" id="1.10.10.10:FF:000001">
    <property type="entry name" value="LysR family transcriptional regulator"/>
    <property type="match status" value="1"/>
</dbReference>
<reference evidence="7 8" key="1">
    <citation type="submission" date="2018-09" db="EMBL/GenBank/DDBJ databases">
        <title>Whole genome based analysis of evolution and adaptive divergence in Indian and Brazilian strains of Azospirillum brasilense.</title>
        <authorList>
            <person name="Singh C."/>
            <person name="Tripathi A.K."/>
        </authorList>
    </citation>
    <scope>NUCLEOTIDE SEQUENCE [LARGE SCALE GENOMIC DNA]</scope>
    <source>
        <strain evidence="7 8">MTCC4039</strain>
        <plasmid evidence="7 8">p3</plasmid>
    </source>
</reference>
<sequence length="294" mass="32638">MRASELSELAAFVSVAKTRNFRLAGLERGVTASAISHAVTSLEERVGVRLLNRTTRSVSLTDAGDLLNARLAPAFLEIRDAVDSLNQFRDAPFGTVRINVPHSIGRFVLGKVIGPLIRNNPALRLEVIATDRMVDIVNDGFDAGIRLGGTISQDMVGVKLRPRLRLVVVGSPEYFETRPLPQLPQDLRQHTCIQNVYPSGISYPWEFEKDGERVVFEPSGPLALDDNELMIEAVLGGVCLGYVWEGYARPHIEAGRLIQCLDDWCASEDWLYLYYPNRRHVSAAMRALIEAIKA</sequence>
<dbReference type="PANTHER" id="PTHR30537:SF1">
    <property type="entry name" value="HTH-TYPE TRANSCRIPTIONAL REGULATOR PGRR"/>
    <property type="match status" value="1"/>
</dbReference>
<dbReference type="GO" id="GO:0003700">
    <property type="term" value="F:DNA-binding transcription factor activity"/>
    <property type="evidence" value="ECO:0007669"/>
    <property type="project" value="InterPro"/>
</dbReference>
<dbReference type="CDD" id="cd08474">
    <property type="entry name" value="PBP2_CrgA_like_5"/>
    <property type="match status" value="1"/>
</dbReference>
<dbReference type="EMBL" id="JAWXYC010000007">
    <property type="protein sequence ID" value="MDX5955855.1"/>
    <property type="molecule type" value="Genomic_DNA"/>
</dbReference>
<evidence type="ECO:0000259" key="5">
    <source>
        <dbReference type="PROSITE" id="PS50931"/>
    </source>
</evidence>
<evidence type="ECO:0000256" key="1">
    <source>
        <dbReference type="ARBA" id="ARBA00009437"/>
    </source>
</evidence>
<evidence type="ECO:0000313" key="9">
    <source>
        <dbReference type="Proteomes" id="UP001277471"/>
    </source>
</evidence>
<evidence type="ECO:0000256" key="3">
    <source>
        <dbReference type="ARBA" id="ARBA00023125"/>
    </source>
</evidence>
<dbReference type="Proteomes" id="UP000298693">
    <property type="component" value="Plasmid p3"/>
</dbReference>
<dbReference type="Proteomes" id="UP001277471">
    <property type="component" value="Unassembled WGS sequence"/>
</dbReference>
<dbReference type="AlphaFoldDB" id="A0A0P0F7U4"/>
<dbReference type="InterPro" id="IPR036388">
    <property type="entry name" value="WH-like_DNA-bd_sf"/>
</dbReference>
<keyword evidence="4" id="KW-0804">Transcription</keyword>
<dbReference type="PANTHER" id="PTHR30537">
    <property type="entry name" value="HTH-TYPE TRANSCRIPTIONAL REGULATOR"/>
    <property type="match status" value="1"/>
</dbReference>
<dbReference type="SUPFAM" id="SSF46785">
    <property type="entry name" value="Winged helix' DNA-binding domain"/>
    <property type="match status" value="1"/>
</dbReference>
<geneLocation type="plasmid" evidence="7">
    <name>p3</name>
</geneLocation>
<dbReference type="PROSITE" id="PS50931">
    <property type="entry name" value="HTH_LYSR"/>
    <property type="match status" value="1"/>
</dbReference>
<dbReference type="GO" id="GO:0006351">
    <property type="term" value="P:DNA-templated transcription"/>
    <property type="evidence" value="ECO:0007669"/>
    <property type="project" value="TreeGrafter"/>
</dbReference>
<dbReference type="SUPFAM" id="SSF53850">
    <property type="entry name" value="Periplasmic binding protein-like II"/>
    <property type="match status" value="1"/>
</dbReference>
<keyword evidence="7" id="KW-0614">Plasmid</keyword>
<organism evidence="7 8">
    <name type="scientific">Azospirillum brasilense</name>
    <dbReference type="NCBI Taxonomy" id="192"/>
    <lineage>
        <taxon>Bacteria</taxon>
        <taxon>Pseudomonadati</taxon>
        <taxon>Pseudomonadota</taxon>
        <taxon>Alphaproteobacteria</taxon>
        <taxon>Rhodospirillales</taxon>
        <taxon>Azospirillaceae</taxon>
        <taxon>Azospirillum</taxon>
    </lineage>
</organism>
<dbReference type="InterPro" id="IPR036390">
    <property type="entry name" value="WH_DNA-bd_sf"/>
</dbReference>
<reference evidence="6 9" key="2">
    <citation type="submission" date="2023-11" db="EMBL/GenBank/DDBJ databases">
        <title>MicrobeMod: A computational toolkit for identifying prokaryotic methylation and restriction-modification with nanopore sequencing.</title>
        <authorList>
            <person name="Crits-Christoph A."/>
            <person name="Kang S.C."/>
            <person name="Lee H."/>
            <person name="Ostrov N."/>
        </authorList>
    </citation>
    <scope>NUCLEOTIDE SEQUENCE [LARGE SCALE GENOMIC DNA]</scope>
    <source>
        <strain evidence="6 9">ATCC 29145</strain>
    </source>
</reference>
<gene>
    <name evidence="7" type="ORF">D3869_30150</name>
    <name evidence="6" type="ORF">SIM66_32315</name>
</gene>
<evidence type="ECO:0000313" key="6">
    <source>
        <dbReference type="EMBL" id="MDX5955855.1"/>
    </source>
</evidence>
<dbReference type="InterPro" id="IPR005119">
    <property type="entry name" value="LysR_subst-bd"/>
</dbReference>
<keyword evidence="2" id="KW-0805">Transcription regulation</keyword>
<name>A0A0P0F7U4_AZOBR</name>
<dbReference type="Pfam" id="PF00126">
    <property type="entry name" value="HTH_1"/>
    <property type="match status" value="1"/>
</dbReference>
<dbReference type="Gene3D" id="3.40.190.290">
    <property type="match status" value="1"/>
</dbReference>
<dbReference type="RefSeq" id="WP_035684140.1">
    <property type="nucleotide sequence ID" value="NZ_CP012918.1"/>
</dbReference>
<feature type="domain" description="HTH lysR-type" evidence="5">
    <location>
        <begin position="1"/>
        <end position="61"/>
    </location>
</feature>
<protein>
    <submittedName>
        <fullName evidence="7">LysR family transcriptional regulator</fullName>
    </submittedName>
</protein>
<evidence type="ECO:0000313" key="7">
    <source>
        <dbReference type="EMBL" id="QCO19507.1"/>
    </source>
</evidence>
<evidence type="ECO:0000313" key="8">
    <source>
        <dbReference type="Proteomes" id="UP000298693"/>
    </source>
</evidence>
<dbReference type="Pfam" id="PF03466">
    <property type="entry name" value="LysR_substrate"/>
    <property type="match status" value="1"/>
</dbReference>
<dbReference type="InterPro" id="IPR058163">
    <property type="entry name" value="LysR-type_TF_proteobact-type"/>
</dbReference>
<evidence type="ECO:0000256" key="2">
    <source>
        <dbReference type="ARBA" id="ARBA00023015"/>
    </source>
</evidence>
<dbReference type="InterPro" id="IPR000847">
    <property type="entry name" value="LysR_HTH_N"/>
</dbReference>
<keyword evidence="9" id="KW-1185">Reference proteome</keyword>
<proteinExistence type="inferred from homology"/>
<accession>A0A0P0F7U4</accession>
<dbReference type="EMBL" id="CP032349">
    <property type="protein sequence ID" value="QCO19507.1"/>
    <property type="molecule type" value="Genomic_DNA"/>
</dbReference>
<dbReference type="KEGG" id="abf:AMK58_28065"/>
<evidence type="ECO:0000256" key="4">
    <source>
        <dbReference type="ARBA" id="ARBA00023163"/>
    </source>
</evidence>
<dbReference type="Gene3D" id="1.10.10.10">
    <property type="entry name" value="Winged helix-like DNA-binding domain superfamily/Winged helix DNA-binding domain"/>
    <property type="match status" value="1"/>
</dbReference>
<dbReference type="GO" id="GO:0043565">
    <property type="term" value="F:sequence-specific DNA binding"/>
    <property type="evidence" value="ECO:0007669"/>
    <property type="project" value="TreeGrafter"/>
</dbReference>
<comment type="similarity">
    <text evidence="1">Belongs to the LysR transcriptional regulatory family.</text>
</comment>
<keyword evidence="3" id="KW-0238">DNA-binding</keyword>